<dbReference type="OrthoDB" id="4531480at2"/>
<gene>
    <name evidence="1" type="ORF">B7R21_07780</name>
</gene>
<dbReference type="Proteomes" id="UP000256709">
    <property type="component" value="Unassembled WGS sequence"/>
</dbReference>
<dbReference type="AlphaFoldDB" id="A0A3E0VUI7"/>
<dbReference type="EMBL" id="NBXA01000017">
    <property type="protein sequence ID" value="RFA13724.1"/>
    <property type="molecule type" value="Genomic_DNA"/>
</dbReference>
<protein>
    <submittedName>
        <fullName evidence="1">Uncharacterized protein</fullName>
    </submittedName>
</protein>
<name>A0A3E0VUI7_9MICO</name>
<organism evidence="1 2">
    <name type="scientific">Subtercola boreus</name>
    <dbReference type="NCBI Taxonomy" id="120213"/>
    <lineage>
        <taxon>Bacteria</taxon>
        <taxon>Bacillati</taxon>
        <taxon>Actinomycetota</taxon>
        <taxon>Actinomycetes</taxon>
        <taxon>Micrococcales</taxon>
        <taxon>Microbacteriaceae</taxon>
        <taxon>Subtercola</taxon>
    </lineage>
</organism>
<sequence>METTSEPTVIVGRVGRRYTNALTMTFVDAPGPPVATVRQGGAGGFGGKFAIALGLRNHGPGRHLMQTREGERVVTESGYNSPSTIERGGSRIATVTCGATTTVTGANGAVVLTVEPDPDRASTPDVDRMLVRGDGGDPVARVDVILAKSGWNVGPAELLGFGLALATEGLGVLVGNGTPSGGSLPIRIHGTRLVLAGPVPEERRDLLLGLCVDLAVGGRSYVATV</sequence>
<accession>A0A3E0VUI7</accession>
<reference evidence="1 2" key="1">
    <citation type="submission" date="2017-04" db="EMBL/GenBank/DDBJ databases">
        <title>Comparative genome analysis of Subtercola boreus.</title>
        <authorList>
            <person name="Cho Y.-J."/>
            <person name="Cho A."/>
            <person name="Kim O.-S."/>
            <person name="Lee J.-I."/>
        </authorList>
    </citation>
    <scope>NUCLEOTIDE SEQUENCE [LARGE SCALE GENOMIC DNA]</scope>
    <source>
        <strain evidence="1 2">P27444</strain>
    </source>
</reference>
<proteinExistence type="predicted"/>
<evidence type="ECO:0000313" key="1">
    <source>
        <dbReference type="EMBL" id="RFA13724.1"/>
    </source>
</evidence>
<comment type="caution">
    <text evidence="1">The sequence shown here is derived from an EMBL/GenBank/DDBJ whole genome shotgun (WGS) entry which is preliminary data.</text>
</comment>
<evidence type="ECO:0000313" key="2">
    <source>
        <dbReference type="Proteomes" id="UP000256709"/>
    </source>
</evidence>
<dbReference type="RefSeq" id="WP_116282684.1">
    <property type="nucleotide sequence ID" value="NZ_NBXA01000017.1"/>
</dbReference>